<dbReference type="PANTHER" id="PTHR10997:SF9">
    <property type="entry name" value="IMPORTIN-9"/>
    <property type="match status" value="1"/>
</dbReference>
<keyword evidence="2" id="KW-0813">Transport</keyword>
<proteinExistence type="predicted"/>
<keyword evidence="3" id="KW-0539">Nucleus</keyword>
<organism evidence="5 6">
    <name type="scientific">Pinctada imbricata</name>
    <name type="common">Atlantic pearl-oyster</name>
    <name type="synonym">Pinctada martensii</name>
    <dbReference type="NCBI Taxonomy" id="66713"/>
    <lineage>
        <taxon>Eukaryota</taxon>
        <taxon>Metazoa</taxon>
        <taxon>Spiralia</taxon>
        <taxon>Lophotrochozoa</taxon>
        <taxon>Mollusca</taxon>
        <taxon>Bivalvia</taxon>
        <taxon>Autobranchia</taxon>
        <taxon>Pteriomorphia</taxon>
        <taxon>Pterioida</taxon>
        <taxon>Pterioidea</taxon>
        <taxon>Pteriidae</taxon>
        <taxon>Pinctada</taxon>
    </lineage>
</organism>
<sequence length="209" mass="23155">MMAGGGDHNRSLKEALIESLNSILSPLKDVRSSGEEQIKALEVTEEFGVHLAELTLDTQGPLAVRQLASVLLRQYVEAHWSSLSEKVRPPVASESAKAKIRSMLPVGLKETLSKVRSSVAYTIASIAHWDWPETWPELFPILMEALTSGEPNAVHGAMRVLTEFTQDVTDTQMGHVAPLILPEMYKIFTAGQVFEHEPEPSTYLMYAQE</sequence>
<keyword evidence="6" id="KW-1185">Reference proteome</keyword>
<dbReference type="AlphaFoldDB" id="A0AA89C717"/>
<evidence type="ECO:0000256" key="2">
    <source>
        <dbReference type="ARBA" id="ARBA00022448"/>
    </source>
</evidence>
<dbReference type="PANTHER" id="PTHR10997">
    <property type="entry name" value="IMPORTIN-7, 8, 11"/>
    <property type="match status" value="1"/>
</dbReference>
<dbReference type="Proteomes" id="UP001186944">
    <property type="component" value="Unassembled WGS sequence"/>
</dbReference>
<dbReference type="InterPro" id="IPR011989">
    <property type="entry name" value="ARM-like"/>
</dbReference>
<dbReference type="InterPro" id="IPR001494">
    <property type="entry name" value="Importin-beta_N"/>
</dbReference>
<name>A0AA89C717_PINIB</name>
<accession>A0AA89C717</accession>
<dbReference type="GO" id="GO:0031267">
    <property type="term" value="F:small GTPase binding"/>
    <property type="evidence" value="ECO:0007669"/>
    <property type="project" value="InterPro"/>
</dbReference>
<dbReference type="EMBL" id="VSWD01000005">
    <property type="protein sequence ID" value="KAK3102093.1"/>
    <property type="molecule type" value="Genomic_DNA"/>
</dbReference>
<feature type="domain" description="Importin N-terminal" evidence="4">
    <location>
        <begin position="34"/>
        <end position="104"/>
    </location>
</feature>
<dbReference type="SUPFAM" id="SSF48371">
    <property type="entry name" value="ARM repeat"/>
    <property type="match status" value="1"/>
</dbReference>
<gene>
    <name evidence="5" type="ORF">FSP39_008660</name>
</gene>
<evidence type="ECO:0000313" key="5">
    <source>
        <dbReference type="EMBL" id="KAK3102093.1"/>
    </source>
</evidence>
<dbReference type="Pfam" id="PF08389">
    <property type="entry name" value="Xpo1"/>
    <property type="match status" value="1"/>
</dbReference>
<dbReference type="PROSITE" id="PS50166">
    <property type="entry name" value="IMPORTIN_B_NT"/>
    <property type="match status" value="1"/>
</dbReference>
<comment type="caution">
    <text evidence="5">The sequence shown here is derived from an EMBL/GenBank/DDBJ whole genome shotgun (WGS) entry which is preliminary data.</text>
</comment>
<dbReference type="Pfam" id="PF03810">
    <property type="entry name" value="IBN_N"/>
    <property type="match status" value="1"/>
</dbReference>
<comment type="subcellular location">
    <subcellularLocation>
        <location evidence="1">Nucleus</location>
    </subcellularLocation>
</comment>
<evidence type="ECO:0000256" key="3">
    <source>
        <dbReference type="ARBA" id="ARBA00023242"/>
    </source>
</evidence>
<evidence type="ECO:0000256" key="1">
    <source>
        <dbReference type="ARBA" id="ARBA00004123"/>
    </source>
</evidence>
<dbReference type="Gene3D" id="1.25.10.10">
    <property type="entry name" value="Leucine-rich Repeat Variant"/>
    <property type="match status" value="1"/>
</dbReference>
<reference evidence="5" key="1">
    <citation type="submission" date="2019-08" db="EMBL/GenBank/DDBJ databases">
        <title>The improved chromosome-level genome for the pearl oyster Pinctada fucata martensii using PacBio sequencing and Hi-C.</title>
        <authorList>
            <person name="Zheng Z."/>
        </authorList>
    </citation>
    <scope>NUCLEOTIDE SEQUENCE</scope>
    <source>
        <strain evidence="5">ZZ-2019</strain>
        <tissue evidence="5">Adductor muscle</tissue>
    </source>
</reference>
<protein>
    <recommendedName>
        <fullName evidence="4">Importin N-terminal domain-containing protein</fullName>
    </recommendedName>
</protein>
<dbReference type="GO" id="GO:0005829">
    <property type="term" value="C:cytosol"/>
    <property type="evidence" value="ECO:0007669"/>
    <property type="project" value="TreeGrafter"/>
</dbReference>
<evidence type="ECO:0000259" key="4">
    <source>
        <dbReference type="PROSITE" id="PS50166"/>
    </source>
</evidence>
<dbReference type="GO" id="GO:0005635">
    <property type="term" value="C:nuclear envelope"/>
    <property type="evidence" value="ECO:0007669"/>
    <property type="project" value="TreeGrafter"/>
</dbReference>
<dbReference type="InterPro" id="IPR013598">
    <property type="entry name" value="Exportin-1/Importin-b-like"/>
</dbReference>
<dbReference type="InterPro" id="IPR016024">
    <property type="entry name" value="ARM-type_fold"/>
</dbReference>
<dbReference type="GO" id="GO:0006606">
    <property type="term" value="P:protein import into nucleus"/>
    <property type="evidence" value="ECO:0007669"/>
    <property type="project" value="TreeGrafter"/>
</dbReference>
<evidence type="ECO:0000313" key="6">
    <source>
        <dbReference type="Proteomes" id="UP001186944"/>
    </source>
</evidence>
<dbReference type="SMART" id="SM00913">
    <property type="entry name" value="IBN_N"/>
    <property type="match status" value="1"/>
</dbReference>